<dbReference type="InterPro" id="IPR027417">
    <property type="entry name" value="P-loop_NTPase"/>
</dbReference>
<sequence>MGNCASKKNPTMDDIERHLKEQRRKERKGREESKDQKNEVPKSKLQPDAKGRAKQMQEKEVTEALSETQLVAVEGAVPTQGRTGAGSERSSPVAWPTEEEYRRAREEKNYEEEFVHLAVAGGSGSGKSSLINAFRGVRNGSENDAAATGITETTSTIGRYPDPNYPEFPFVWYDVPGAGTLKVQGWEYFNQQGLFVFDAIIIVWNSRFTEIDLSILHNCARFRIPTFIVRSQSDTHLRNMERERKRLIKEDDRLDEEEKDRQLRELPVLVLSKYVTETRRNVAENLEEAGLSSQPVYLVSNEGLFCTVKDKACEDVGLIDEKLLVDDIIKILMERRLTEVYPAYIDAKNVLKEVKKNFSRLGTQLLPKRY</sequence>
<keyword evidence="8" id="KW-1185">Reference proteome</keyword>
<keyword evidence="3" id="KW-0378">Hydrolase</keyword>
<dbReference type="InterPro" id="IPR051515">
    <property type="entry name" value="IRG"/>
</dbReference>
<dbReference type="SUPFAM" id="SSF52540">
    <property type="entry name" value="P-loop containing nucleoside triphosphate hydrolases"/>
    <property type="match status" value="1"/>
</dbReference>
<feature type="compositionally biased region" description="Basic and acidic residues" evidence="5">
    <location>
        <begin position="10"/>
        <end position="19"/>
    </location>
</feature>
<feature type="region of interest" description="Disordered" evidence="5">
    <location>
        <begin position="1"/>
        <end position="98"/>
    </location>
</feature>
<dbReference type="EMBL" id="JBANRG010000030">
    <property type="protein sequence ID" value="KAK7451783.1"/>
    <property type="molecule type" value="Genomic_DNA"/>
</dbReference>
<organism evidence="7 8">
    <name type="scientific">Marasmiellus scandens</name>
    <dbReference type="NCBI Taxonomy" id="2682957"/>
    <lineage>
        <taxon>Eukaryota</taxon>
        <taxon>Fungi</taxon>
        <taxon>Dikarya</taxon>
        <taxon>Basidiomycota</taxon>
        <taxon>Agaricomycotina</taxon>
        <taxon>Agaricomycetes</taxon>
        <taxon>Agaricomycetidae</taxon>
        <taxon>Agaricales</taxon>
        <taxon>Marasmiineae</taxon>
        <taxon>Omphalotaceae</taxon>
        <taxon>Marasmiellus</taxon>
    </lineage>
</organism>
<dbReference type="Gene3D" id="3.40.50.300">
    <property type="entry name" value="P-loop containing nucleotide triphosphate hydrolases"/>
    <property type="match status" value="1"/>
</dbReference>
<evidence type="ECO:0000313" key="7">
    <source>
        <dbReference type="EMBL" id="KAK7451783.1"/>
    </source>
</evidence>
<dbReference type="PROSITE" id="PS51716">
    <property type="entry name" value="G_IRG"/>
    <property type="match status" value="1"/>
</dbReference>
<comment type="caution">
    <text evidence="7">The sequence shown here is derived from an EMBL/GenBank/DDBJ whole genome shotgun (WGS) entry which is preliminary data.</text>
</comment>
<evidence type="ECO:0000313" key="8">
    <source>
        <dbReference type="Proteomes" id="UP001498398"/>
    </source>
</evidence>
<evidence type="ECO:0000259" key="6">
    <source>
        <dbReference type="PROSITE" id="PS51716"/>
    </source>
</evidence>
<feature type="compositionally biased region" description="Basic and acidic residues" evidence="5">
    <location>
        <begin position="28"/>
        <end position="62"/>
    </location>
</feature>
<dbReference type="PANTHER" id="PTHR32341:SF10">
    <property type="entry name" value="INTERFERON-INDUCIBLE GTPASE 5"/>
    <property type="match status" value="1"/>
</dbReference>
<keyword evidence="4" id="KW-0342">GTP-binding</keyword>
<reference evidence="7 8" key="1">
    <citation type="submission" date="2024-01" db="EMBL/GenBank/DDBJ databases">
        <title>A draft genome for the cacao thread blight pathogen Marasmiellus scandens.</title>
        <authorList>
            <person name="Baruah I.K."/>
            <person name="Leung J."/>
            <person name="Bukari Y."/>
            <person name="Amoako-Attah I."/>
            <person name="Meinhardt L.W."/>
            <person name="Bailey B.A."/>
            <person name="Cohen S.P."/>
        </authorList>
    </citation>
    <scope>NUCLEOTIDE SEQUENCE [LARGE SCALE GENOMIC DNA]</scope>
    <source>
        <strain evidence="7 8">GH-19</strain>
    </source>
</reference>
<evidence type="ECO:0000256" key="3">
    <source>
        <dbReference type="ARBA" id="ARBA00022801"/>
    </source>
</evidence>
<feature type="domain" description="IRG-type G" evidence="6">
    <location>
        <begin position="113"/>
        <end position="321"/>
    </location>
</feature>
<dbReference type="InterPro" id="IPR030385">
    <property type="entry name" value="G_IRG_dom"/>
</dbReference>
<evidence type="ECO:0000256" key="4">
    <source>
        <dbReference type="ARBA" id="ARBA00023134"/>
    </source>
</evidence>
<proteinExistence type="inferred from homology"/>
<dbReference type="Proteomes" id="UP001498398">
    <property type="component" value="Unassembled WGS sequence"/>
</dbReference>
<evidence type="ECO:0000256" key="5">
    <source>
        <dbReference type="SAM" id="MobiDB-lite"/>
    </source>
</evidence>
<dbReference type="Pfam" id="PF05049">
    <property type="entry name" value="IIGP"/>
    <property type="match status" value="1"/>
</dbReference>
<comment type="similarity">
    <text evidence="1">Belongs to the TRAFAC class dynamin-like GTPase superfamily. IRG family.</text>
</comment>
<keyword evidence="2" id="KW-0547">Nucleotide-binding</keyword>
<evidence type="ECO:0000256" key="2">
    <source>
        <dbReference type="ARBA" id="ARBA00022741"/>
    </source>
</evidence>
<gene>
    <name evidence="7" type="ORF">VKT23_012462</name>
</gene>
<dbReference type="InterPro" id="IPR007743">
    <property type="entry name" value="Immunity-related_GTPase-like"/>
</dbReference>
<dbReference type="PANTHER" id="PTHR32341">
    <property type="entry name" value="INTERFERON-INDUCIBLE GTPASE"/>
    <property type="match status" value="1"/>
</dbReference>
<protein>
    <recommendedName>
        <fullName evidence="6">IRG-type G domain-containing protein</fullName>
    </recommendedName>
</protein>
<evidence type="ECO:0000256" key="1">
    <source>
        <dbReference type="ARBA" id="ARBA00005429"/>
    </source>
</evidence>
<accession>A0ABR1JBK0</accession>
<name>A0ABR1JBK0_9AGAR</name>